<accession>A0ABV7C5L8</accession>
<evidence type="ECO:0000256" key="1">
    <source>
        <dbReference type="ARBA" id="ARBA00007435"/>
    </source>
</evidence>
<comment type="caution">
    <text evidence="3">The sequence shown here is derived from an EMBL/GenBank/DDBJ whole genome shotgun (WGS) entry which is preliminary data.</text>
</comment>
<evidence type="ECO:0000313" key="3">
    <source>
        <dbReference type="EMBL" id="MFC3023322.1"/>
    </source>
</evidence>
<keyword evidence="4" id="KW-1185">Reference proteome</keyword>
<evidence type="ECO:0000259" key="2">
    <source>
        <dbReference type="PROSITE" id="PS50164"/>
    </source>
</evidence>
<dbReference type="InterPro" id="IPR000305">
    <property type="entry name" value="GIY-YIG_endonuc"/>
</dbReference>
<organism evidence="3 4">
    <name type="scientific">Vibrio zhugei</name>
    <dbReference type="NCBI Taxonomy" id="2479546"/>
    <lineage>
        <taxon>Bacteria</taxon>
        <taxon>Pseudomonadati</taxon>
        <taxon>Pseudomonadota</taxon>
        <taxon>Gammaproteobacteria</taxon>
        <taxon>Vibrionales</taxon>
        <taxon>Vibrionaceae</taxon>
        <taxon>Vibrio</taxon>
    </lineage>
</organism>
<reference evidence="4" key="1">
    <citation type="journal article" date="2019" name="Int. J. Syst. Evol. Microbiol.">
        <title>The Global Catalogue of Microorganisms (GCM) 10K type strain sequencing project: providing services to taxonomists for standard genome sequencing and annotation.</title>
        <authorList>
            <consortium name="The Broad Institute Genomics Platform"/>
            <consortium name="The Broad Institute Genome Sequencing Center for Infectious Disease"/>
            <person name="Wu L."/>
            <person name="Ma J."/>
        </authorList>
    </citation>
    <scope>NUCLEOTIDE SEQUENCE [LARGE SCALE GENOMIC DNA]</scope>
    <source>
        <strain evidence="4">KCTC 62784</strain>
    </source>
</reference>
<proteinExistence type="inferred from homology"/>
<dbReference type="Proteomes" id="UP001595384">
    <property type="component" value="Unassembled WGS sequence"/>
</dbReference>
<dbReference type="PROSITE" id="PS50164">
    <property type="entry name" value="GIY_YIG"/>
    <property type="match status" value="1"/>
</dbReference>
<dbReference type="PANTHER" id="PTHR34477">
    <property type="entry name" value="UPF0213 PROTEIN YHBQ"/>
    <property type="match status" value="1"/>
</dbReference>
<evidence type="ECO:0000313" key="4">
    <source>
        <dbReference type="Proteomes" id="UP001595384"/>
    </source>
</evidence>
<dbReference type="Gene3D" id="3.40.1440.10">
    <property type="entry name" value="GIY-YIG endonuclease"/>
    <property type="match status" value="1"/>
</dbReference>
<dbReference type="InterPro" id="IPR035901">
    <property type="entry name" value="GIY-YIG_endonuc_sf"/>
</dbReference>
<dbReference type="CDD" id="cd10456">
    <property type="entry name" value="GIY-YIG_UPF0213"/>
    <property type="match status" value="1"/>
</dbReference>
<dbReference type="SUPFAM" id="SSF82771">
    <property type="entry name" value="GIY-YIG endonuclease"/>
    <property type="match status" value="1"/>
</dbReference>
<gene>
    <name evidence="3" type="ORF">ACFODT_05735</name>
</gene>
<sequence>MPSLDKPIPEKDTQCWSVYLIRTRYNTLYCGITTDVSRRFRQHQVGQGAKALKGKGPLQLVWSQQVAGSRGEAQKIEYRIKQLSKSQKERLIRQQCELTALISLV</sequence>
<dbReference type="PANTHER" id="PTHR34477:SF1">
    <property type="entry name" value="UPF0213 PROTEIN YHBQ"/>
    <property type="match status" value="1"/>
</dbReference>
<comment type="similarity">
    <text evidence="1">Belongs to the UPF0213 family.</text>
</comment>
<dbReference type="InterPro" id="IPR050190">
    <property type="entry name" value="UPF0213_domain"/>
</dbReference>
<name>A0ABV7C5L8_9VIBR</name>
<dbReference type="Pfam" id="PF01541">
    <property type="entry name" value="GIY-YIG"/>
    <property type="match status" value="1"/>
</dbReference>
<feature type="domain" description="GIY-YIG" evidence="2">
    <location>
        <begin position="14"/>
        <end position="90"/>
    </location>
</feature>
<dbReference type="RefSeq" id="WP_123014115.1">
    <property type="nucleotide sequence ID" value="NZ_AP024912.1"/>
</dbReference>
<protein>
    <submittedName>
        <fullName evidence="3">GIY-YIG nuclease family protein</fullName>
    </submittedName>
</protein>
<dbReference type="EMBL" id="JBHRSE010000038">
    <property type="protein sequence ID" value="MFC3023322.1"/>
    <property type="molecule type" value="Genomic_DNA"/>
</dbReference>